<feature type="domain" description="ASCH" evidence="1">
    <location>
        <begin position="56"/>
        <end position="180"/>
    </location>
</feature>
<dbReference type="CDD" id="cd06553">
    <property type="entry name" value="ASCH_Ef3133_like"/>
    <property type="match status" value="1"/>
</dbReference>
<dbReference type="Proteomes" id="UP000611215">
    <property type="component" value="Unassembled WGS sequence"/>
</dbReference>
<evidence type="ECO:0000313" key="3">
    <source>
        <dbReference type="Proteomes" id="UP000611215"/>
    </source>
</evidence>
<evidence type="ECO:0000259" key="1">
    <source>
        <dbReference type="SMART" id="SM01022"/>
    </source>
</evidence>
<dbReference type="PIRSF" id="PIRSF021320">
    <property type="entry name" value="DUF984"/>
    <property type="match status" value="1"/>
</dbReference>
<dbReference type="InterPro" id="IPR009326">
    <property type="entry name" value="DUF984"/>
</dbReference>
<keyword evidence="3" id="KW-1185">Reference proteome</keyword>
<comment type="caution">
    <text evidence="2">The sequence shown here is derived from an EMBL/GenBank/DDBJ whole genome shotgun (WGS) entry which is preliminary data.</text>
</comment>
<dbReference type="RefSeq" id="WP_195870993.1">
    <property type="nucleotide sequence ID" value="NZ_JADOET010000005.1"/>
</dbReference>
<protein>
    <submittedName>
        <fullName evidence="2">ASCH domain-containing protein</fullName>
    </submittedName>
</protein>
<dbReference type="PANTHER" id="PTHR39203">
    <property type="entry name" value="CYTOPLASMIC PROTEIN-RELATED"/>
    <property type="match status" value="1"/>
</dbReference>
<accession>A0ABS0EGZ5</accession>
<dbReference type="InterPro" id="IPR007374">
    <property type="entry name" value="ASCH_domain"/>
</dbReference>
<proteinExistence type="predicted"/>
<dbReference type="PANTHER" id="PTHR39203:SF1">
    <property type="entry name" value="CYTOPLASMIC PROTEIN"/>
    <property type="match status" value="1"/>
</dbReference>
<dbReference type="EMBL" id="JADOET010000005">
    <property type="protein sequence ID" value="MBF8149714.1"/>
    <property type="molecule type" value="Genomic_DNA"/>
</dbReference>
<evidence type="ECO:0000313" key="2">
    <source>
        <dbReference type="EMBL" id="MBF8149714.1"/>
    </source>
</evidence>
<dbReference type="SUPFAM" id="SSF88697">
    <property type="entry name" value="PUA domain-like"/>
    <property type="match status" value="1"/>
</dbReference>
<dbReference type="SMART" id="SM01022">
    <property type="entry name" value="ASCH"/>
    <property type="match status" value="1"/>
</dbReference>
<gene>
    <name evidence="2" type="ORF">ITJ86_07370</name>
</gene>
<dbReference type="Pfam" id="PF04266">
    <property type="entry name" value="ASCH"/>
    <property type="match status" value="1"/>
</dbReference>
<reference evidence="2 3" key="1">
    <citation type="submission" date="2020-11" db="EMBL/GenBank/DDBJ databases">
        <title>Winogradskyella marina sp. nov., isolated from marine sediment.</title>
        <authorList>
            <person name="Bo J."/>
            <person name="Wang S."/>
            <person name="Song X."/>
            <person name="Du Z."/>
        </authorList>
    </citation>
    <scope>NUCLEOTIDE SEQUENCE [LARGE SCALE GENOMIC DNA]</scope>
    <source>
        <strain evidence="2 3">F6397</strain>
    </source>
</reference>
<sequence length="182" mass="21011">MRHLAIILLIILTNCKSDTKTESQTKNGIDKSVYDMWSNYTASHPEFQTDELPESWYFHNYEDDANRLAELILNSKKQAGSGLYTWYKDANAALPKTGVKHIITDFNGKAKAIIEIRKVDTVPFNQITKEYAELDMGTTIEPLKKWKKAHWDFFATTLEQNGDTPTEDMLIVCEQFKTIWPE</sequence>
<dbReference type="InterPro" id="IPR015947">
    <property type="entry name" value="PUA-like_sf"/>
</dbReference>
<dbReference type="Gene3D" id="3.10.400.10">
    <property type="entry name" value="Sulfate adenylyltransferase"/>
    <property type="match status" value="1"/>
</dbReference>
<organism evidence="2 3">
    <name type="scientific">Winogradskyella marina</name>
    <dbReference type="NCBI Taxonomy" id="2785530"/>
    <lineage>
        <taxon>Bacteria</taxon>
        <taxon>Pseudomonadati</taxon>
        <taxon>Bacteroidota</taxon>
        <taxon>Flavobacteriia</taxon>
        <taxon>Flavobacteriales</taxon>
        <taxon>Flavobacteriaceae</taxon>
        <taxon>Winogradskyella</taxon>
    </lineage>
</organism>
<name>A0ABS0EGZ5_9FLAO</name>